<dbReference type="Proteomes" id="UP000467841">
    <property type="component" value="Unassembled WGS sequence"/>
</dbReference>
<dbReference type="EMBL" id="CACVBM020001218">
    <property type="protein sequence ID" value="CAA7039822.1"/>
    <property type="molecule type" value="Genomic_DNA"/>
</dbReference>
<keyword evidence="3 6" id="KW-0713">Self-incompatibility</keyword>
<dbReference type="GO" id="GO:0005576">
    <property type="term" value="C:extracellular region"/>
    <property type="evidence" value="ECO:0007669"/>
    <property type="project" value="UniProtKB-SubCell"/>
</dbReference>
<protein>
    <recommendedName>
        <fullName evidence="6">S-protein homolog</fullName>
    </recommendedName>
</protein>
<feature type="chain" id="PRO_5025705612" description="S-protein homolog" evidence="6">
    <location>
        <begin position="23"/>
        <end position="154"/>
    </location>
</feature>
<name>A0A6D2J9I2_9BRAS</name>
<dbReference type="GO" id="GO:0060320">
    <property type="term" value="P:rejection of self pollen"/>
    <property type="evidence" value="ECO:0007669"/>
    <property type="project" value="UniProtKB-KW"/>
</dbReference>
<dbReference type="PANTHER" id="PTHR31232:SF43">
    <property type="entry name" value="S-PROTEIN HOMOLOG 29-RELATED"/>
    <property type="match status" value="1"/>
</dbReference>
<dbReference type="OrthoDB" id="1900999at2759"/>
<comment type="caution">
    <text evidence="7">The sequence shown here is derived from an EMBL/GenBank/DDBJ whole genome shotgun (WGS) entry which is preliminary data.</text>
</comment>
<comment type="subcellular location">
    <subcellularLocation>
        <location evidence="1 6">Secreted</location>
    </subcellularLocation>
</comment>
<evidence type="ECO:0000256" key="5">
    <source>
        <dbReference type="ARBA" id="ARBA00022729"/>
    </source>
</evidence>
<accession>A0A6D2J9I2</accession>
<comment type="similarity">
    <text evidence="2 6">Belongs to the plant self-incompatibility (S1) protein family.</text>
</comment>
<dbReference type="InterPro" id="IPR010264">
    <property type="entry name" value="Self-incomp_S1"/>
</dbReference>
<sequence length="154" mass="17700">MATIQKTHVVVIFVLIIQIVLSQVETTIASDVDVNWSTLKSQVKITNRLGDGSTLSLHCKSVDDDLGLQVLAQHSSWSFRFRPSILGSTKFSCHFTWPRRSEHFDIYDDFRDGVQRGIPCIYCFWDITRDGPCRFNDATDAFDICYYWNGQPKE</sequence>
<keyword evidence="5 6" id="KW-0732">Signal</keyword>
<dbReference type="AlphaFoldDB" id="A0A6D2J9I2"/>
<dbReference type="Pfam" id="PF05938">
    <property type="entry name" value="Self-incomp_S1"/>
    <property type="match status" value="1"/>
</dbReference>
<evidence type="ECO:0000313" key="8">
    <source>
        <dbReference type="Proteomes" id="UP000467841"/>
    </source>
</evidence>
<gene>
    <name evidence="7" type="ORF">MERR_LOCUS27057</name>
</gene>
<evidence type="ECO:0000256" key="2">
    <source>
        <dbReference type="ARBA" id="ARBA00005581"/>
    </source>
</evidence>
<evidence type="ECO:0000256" key="6">
    <source>
        <dbReference type="RuleBase" id="RU367044"/>
    </source>
</evidence>
<reference evidence="7" key="1">
    <citation type="submission" date="2020-01" db="EMBL/GenBank/DDBJ databases">
        <authorList>
            <person name="Mishra B."/>
        </authorList>
    </citation>
    <scope>NUCLEOTIDE SEQUENCE [LARGE SCALE GENOMIC DNA]</scope>
</reference>
<evidence type="ECO:0000256" key="4">
    <source>
        <dbReference type="ARBA" id="ARBA00022525"/>
    </source>
</evidence>
<keyword evidence="8" id="KW-1185">Reference proteome</keyword>
<evidence type="ECO:0000313" key="7">
    <source>
        <dbReference type="EMBL" id="CAA7039822.1"/>
    </source>
</evidence>
<organism evidence="7 8">
    <name type="scientific">Microthlaspi erraticum</name>
    <dbReference type="NCBI Taxonomy" id="1685480"/>
    <lineage>
        <taxon>Eukaryota</taxon>
        <taxon>Viridiplantae</taxon>
        <taxon>Streptophyta</taxon>
        <taxon>Embryophyta</taxon>
        <taxon>Tracheophyta</taxon>
        <taxon>Spermatophyta</taxon>
        <taxon>Magnoliopsida</taxon>
        <taxon>eudicotyledons</taxon>
        <taxon>Gunneridae</taxon>
        <taxon>Pentapetalae</taxon>
        <taxon>rosids</taxon>
        <taxon>malvids</taxon>
        <taxon>Brassicales</taxon>
        <taxon>Brassicaceae</taxon>
        <taxon>Coluteocarpeae</taxon>
        <taxon>Microthlaspi</taxon>
    </lineage>
</organism>
<dbReference type="PANTHER" id="PTHR31232">
    <property type="match status" value="1"/>
</dbReference>
<evidence type="ECO:0000256" key="1">
    <source>
        <dbReference type="ARBA" id="ARBA00004613"/>
    </source>
</evidence>
<evidence type="ECO:0000256" key="3">
    <source>
        <dbReference type="ARBA" id="ARBA00022471"/>
    </source>
</evidence>
<feature type="signal peptide" evidence="6">
    <location>
        <begin position="1"/>
        <end position="22"/>
    </location>
</feature>
<proteinExistence type="inferred from homology"/>
<keyword evidence="4 6" id="KW-0964">Secreted</keyword>